<dbReference type="Proteomes" id="UP000515838">
    <property type="component" value="Chromosome"/>
</dbReference>
<feature type="signal peptide" evidence="1">
    <location>
        <begin position="1"/>
        <end position="18"/>
    </location>
</feature>
<dbReference type="RefSeq" id="WP_187572493.1">
    <property type="nucleotide sequence ID" value="NZ_CP060731.1"/>
</dbReference>
<dbReference type="EMBL" id="CP060731">
    <property type="protein sequence ID" value="QNN76762.1"/>
    <property type="molecule type" value="Genomic_DNA"/>
</dbReference>
<feature type="chain" id="PRO_5029014284" evidence="1">
    <location>
        <begin position="19"/>
        <end position="135"/>
    </location>
</feature>
<evidence type="ECO:0000313" key="3">
    <source>
        <dbReference type="EMBL" id="QNN76762.1"/>
    </source>
</evidence>
<reference evidence="3 4" key="1">
    <citation type="submission" date="2020-08" db="EMBL/GenBank/DDBJ databases">
        <title>Streptomycin Non-resistant strain, P. mexicana.</title>
        <authorList>
            <person name="Ganesh-Kumar S."/>
            <person name="Zhe T."/>
            <person name="Yu Z."/>
            <person name="Min Y."/>
        </authorList>
    </citation>
    <scope>NUCLEOTIDE SEQUENCE [LARGE SCALE GENOMIC DNA]</scope>
    <source>
        <strain evidence="3 4">GTZY2</strain>
    </source>
</reference>
<dbReference type="InterPro" id="IPR025392">
    <property type="entry name" value="DUF4124"/>
</dbReference>
<accession>A0A7G9T9I7</accession>
<evidence type="ECO:0000259" key="2">
    <source>
        <dbReference type="Pfam" id="PF13511"/>
    </source>
</evidence>
<evidence type="ECO:0000256" key="1">
    <source>
        <dbReference type="SAM" id="SignalP"/>
    </source>
</evidence>
<keyword evidence="1" id="KW-0732">Signal</keyword>
<dbReference type="AlphaFoldDB" id="A0A7G9T9I7"/>
<dbReference type="GeneID" id="81471801"/>
<proteinExistence type="predicted"/>
<dbReference type="Pfam" id="PF13511">
    <property type="entry name" value="DUF4124"/>
    <property type="match status" value="1"/>
</dbReference>
<feature type="domain" description="DUF4124" evidence="2">
    <location>
        <begin position="8"/>
        <end position="44"/>
    </location>
</feature>
<organism evidence="3 4">
    <name type="scientific">Pseudoxanthomonas mexicana</name>
    <dbReference type="NCBI Taxonomy" id="128785"/>
    <lineage>
        <taxon>Bacteria</taxon>
        <taxon>Pseudomonadati</taxon>
        <taxon>Pseudomonadota</taxon>
        <taxon>Gammaproteobacteria</taxon>
        <taxon>Lysobacterales</taxon>
        <taxon>Lysobacteraceae</taxon>
        <taxon>Pseudoxanthomonas</taxon>
    </lineage>
</organism>
<protein>
    <submittedName>
        <fullName evidence="3">DUF4124 domain-containing protein</fullName>
    </submittedName>
</protein>
<sequence>MKWIFGVLLAGLAVSAGAQSVYKCRDAKGQPVYQSDPCPDAEKRWDTQPSTTTWDDYYKRQAADRKIAADRRHMRARARDISAGGGPVGTAVTSSNANACADAKRARDKAYEAMGVSRTFEASRYWDNLVWNACK</sequence>
<name>A0A7G9T9I7_PSEMX</name>
<gene>
    <name evidence="3" type="ORF">IAE60_12515</name>
</gene>
<evidence type="ECO:0000313" key="4">
    <source>
        <dbReference type="Proteomes" id="UP000515838"/>
    </source>
</evidence>